<feature type="region of interest" description="Disordered" evidence="1">
    <location>
        <begin position="251"/>
        <end position="272"/>
    </location>
</feature>
<accession>A0A9P4K847</accession>
<sequence>MSGPWFFSFGLEGSFISKSFEGLRYRDLPLSLHRLIISGSVLDVYWAALGPTEDSWVLSFKDSGEKDNLGWGSDVPPRLQDILSVTAPSPHLRVFLGPLASSKIPEKWRQDSFIAWDISFTRWGGLPLDLEACLQSWLTPAGWRAGPPRIVTWGRKDAFFAMSEYGEIGYQLGTVDAGDETWPIYKETVEDWASEKGFSWDDLAYLSLDPAVPDQFIAIRHDGTWAGSIDDTNEEALEAFSRNFFAREKARSNTRSQQQASGVPSPSEIVPNPAAQAGYEEWATEVASSFALALTVNGAKGKAPKMLQIRTQNPKPTIPSPITEETKGRLLTQFPYLPSTIATCNLQSCAMIKADPAGLRACRHDVETLYRASGIYSAEWLQQERMRWHPDRFGRLCEEDWRETGRVLAEEMFKIIDILITELDKQVDGV</sequence>
<reference evidence="3" key="1">
    <citation type="journal article" date="2020" name="Stud. Mycol.">
        <title>101 Dothideomycetes genomes: A test case for predicting lifestyles and emergence of pathogens.</title>
        <authorList>
            <person name="Haridas S."/>
            <person name="Albert R."/>
            <person name="Binder M."/>
            <person name="Bloem J."/>
            <person name="LaButti K."/>
            <person name="Salamov A."/>
            <person name="Andreopoulos B."/>
            <person name="Baker S."/>
            <person name="Barry K."/>
            <person name="Bills G."/>
            <person name="Bluhm B."/>
            <person name="Cannon C."/>
            <person name="Castanera R."/>
            <person name="Culley D."/>
            <person name="Daum C."/>
            <person name="Ezra D."/>
            <person name="Gonzalez J."/>
            <person name="Henrissat B."/>
            <person name="Kuo A."/>
            <person name="Liang C."/>
            <person name="Lipzen A."/>
            <person name="Lutzoni F."/>
            <person name="Magnuson J."/>
            <person name="Mondo S."/>
            <person name="Nolan M."/>
            <person name="Ohm R."/>
            <person name="Pangilinan J."/>
            <person name="Park H.-J."/>
            <person name="Ramirez L."/>
            <person name="Alfaro M."/>
            <person name="Sun H."/>
            <person name="Tritt A."/>
            <person name="Yoshinaga Y."/>
            <person name="Zwiers L.-H."/>
            <person name="Turgeon B."/>
            <person name="Goodwin S."/>
            <person name="Spatafora J."/>
            <person name="Crous P."/>
            <person name="Grigoriev I."/>
        </authorList>
    </citation>
    <scope>NUCLEOTIDE SEQUENCE [LARGE SCALE GENOMIC DNA]</scope>
    <source>
        <strain evidence="3">CBS 304.66</strain>
    </source>
</reference>
<feature type="compositionally biased region" description="Polar residues" evidence="1">
    <location>
        <begin position="253"/>
        <end position="264"/>
    </location>
</feature>
<proteinExistence type="predicted"/>
<evidence type="ECO:0000313" key="3">
    <source>
        <dbReference type="Proteomes" id="UP000800093"/>
    </source>
</evidence>
<dbReference type="AlphaFoldDB" id="A0A9P4K847"/>
<name>A0A9P4K847_9PLEO</name>
<dbReference type="Proteomes" id="UP000800093">
    <property type="component" value="Unassembled WGS sequence"/>
</dbReference>
<organism evidence="2 3">
    <name type="scientific">Lojkania enalia</name>
    <dbReference type="NCBI Taxonomy" id="147567"/>
    <lineage>
        <taxon>Eukaryota</taxon>
        <taxon>Fungi</taxon>
        <taxon>Dikarya</taxon>
        <taxon>Ascomycota</taxon>
        <taxon>Pezizomycotina</taxon>
        <taxon>Dothideomycetes</taxon>
        <taxon>Pleosporomycetidae</taxon>
        <taxon>Pleosporales</taxon>
        <taxon>Pleosporales incertae sedis</taxon>
        <taxon>Lojkania</taxon>
    </lineage>
</organism>
<evidence type="ECO:0000313" key="2">
    <source>
        <dbReference type="EMBL" id="KAF2261244.1"/>
    </source>
</evidence>
<keyword evidence="3" id="KW-1185">Reference proteome</keyword>
<dbReference type="OrthoDB" id="4764735at2759"/>
<gene>
    <name evidence="2" type="ORF">CC78DRAFT_583888</name>
</gene>
<comment type="caution">
    <text evidence="2">The sequence shown here is derived from an EMBL/GenBank/DDBJ whole genome shotgun (WGS) entry which is preliminary data.</text>
</comment>
<dbReference type="EMBL" id="ML986661">
    <property type="protein sequence ID" value="KAF2261244.1"/>
    <property type="molecule type" value="Genomic_DNA"/>
</dbReference>
<protein>
    <submittedName>
        <fullName evidence="2">Uncharacterized protein</fullName>
    </submittedName>
</protein>
<evidence type="ECO:0000256" key="1">
    <source>
        <dbReference type="SAM" id="MobiDB-lite"/>
    </source>
</evidence>